<evidence type="ECO:0000313" key="3">
    <source>
        <dbReference type="Proteomes" id="UP000014074"/>
    </source>
</evidence>
<dbReference type="EMBL" id="KB933272">
    <property type="protein sequence ID" value="EON97303.1"/>
    <property type="molecule type" value="Genomic_DNA"/>
</dbReference>
<accession>R8BDC7</accession>
<dbReference type="AlphaFoldDB" id="R8BDC7"/>
<keyword evidence="3" id="KW-1185">Reference proteome</keyword>
<feature type="region of interest" description="Disordered" evidence="1">
    <location>
        <begin position="1"/>
        <end position="107"/>
    </location>
</feature>
<dbReference type="GeneID" id="19327983"/>
<dbReference type="OrthoDB" id="5397330at2759"/>
<name>R8BDC7_PHAM7</name>
<gene>
    <name evidence="2" type="ORF">UCRPA7_7242</name>
</gene>
<organism evidence="2 3">
    <name type="scientific">Phaeoacremonium minimum (strain UCR-PA7)</name>
    <name type="common">Esca disease fungus</name>
    <name type="synonym">Togninia minima</name>
    <dbReference type="NCBI Taxonomy" id="1286976"/>
    <lineage>
        <taxon>Eukaryota</taxon>
        <taxon>Fungi</taxon>
        <taxon>Dikarya</taxon>
        <taxon>Ascomycota</taxon>
        <taxon>Pezizomycotina</taxon>
        <taxon>Sordariomycetes</taxon>
        <taxon>Sordariomycetidae</taxon>
        <taxon>Togniniales</taxon>
        <taxon>Togniniaceae</taxon>
        <taxon>Phaeoacremonium</taxon>
    </lineage>
</organism>
<dbReference type="KEGG" id="tmn:UCRPA7_7242"/>
<dbReference type="eggNOG" id="ENOG502SNMS">
    <property type="taxonomic scope" value="Eukaryota"/>
</dbReference>
<proteinExistence type="predicted"/>
<protein>
    <submittedName>
        <fullName evidence="2">Uncharacterized protein</fullName>
    </submittedName>
</protein>
<evidence type="ECO:0000313" key="2">
    <source>
        <dbReference type="EMBL" id="EON97303.1"/>
    </source>
</evidence>
<feature type="compositionally biased region" description="Polar residues" evidence="1">
    <location>
        <begin position="201"/>
        <end position="214"/>
    </location>
</feature>
<feature type="compositionally biased region" description="Polar residues" evidence="1">
    <location>
        <begin position="43"/>
        <end position="54"/>
    </location>
</feature>
<evidence type="ECO:0000256" key="1">
    <source>
        <dbReference type="SAM" id="MobiDB-lite"/>
    </source>
</evidence>
<sequence length="248" mass="27221">MPIRNPFARRPGIAITQDENVRPGSSDGSKATPGFERVDTVGSKASSALSVASRKSQDNGEYKMSGKPRIVPLFRLPSPTEDKATWPGKYLSRKSTDSRSLSTTGDIEHFSISRESFDSYRRSFDITARSPIVANDAPTRQSLDSARFPRMPRSSLTQRRFEKEPPTQEENFEDVGLNDDTKQQQPKKRGFFSKFGDSHPEPTSTGSPTASRFSLISGRKRGQSGQGAELGAMDRPGTAGSVETEVQS</sequence>
<dbReference type="HOGENOM" id="CLU_054780_0_0_1"/>
<feature type="region of interest" description="Disordered" evidence="1">
    <location>
        <begin position="128"/>
        <end position="248"/>
    </location>
</feature>
<dbReference type="RefSeq" id="XP_007917966.1">
    <property type="nucleotide sequence ID" value="XM_007919775.1"/>
</dbReference>
<reference evidence="3" key="1">
    <citation type="journal article" date="2013" name="Genome Announc.">
        <title>Draft genome sequence of the ascomycete Phaeoacremonium aleophilum strain UCR-PA7, a causal agent of the esca disease complex in grapevines.</title>
        <authorList>
            <person name="Blanco-Ulate B."/>
            <person name="Rolshausen P."/>
            <person name="Cantu D."/>
        </authorList>
    </citation>
    <scope>NUCLEOTIDE SEQUENCE [LARGE SCALE GENOMIC DNA]</scope>
    <source>
        <strain evidence="3">UCR-PA7</strain>
    </source>
</reference>
<dbReference type="Proteomes" id="UP000014074">
    <property type="component" value="Unassembled WGS sequence"/>
</dbReference>